<protein>
    <submittedName>
        <fullName evidence="1">Uncharacterized protein</fullName>
    </submittedName>
</protein>
<sequence>MIATQSLILMHLLQRLVIFLMLIQFATACKNLKKMLPEGPALTEKERQETLAQPKHNIDYKGAPLVQFPILPLQVWAATYELDLILVSQNPDWNMHEYAKLETPDGDLWVMKDAEEGSLDQYIVTDLANVDAWLPELPVVRKSYPVKVVDNSTNKMLDMSFSYENIKGQKVEAWYQGKRPKTALKKKNGSTMGHSRNQLLVALDLPYRDFGKKAGISYDGKPYKMNKLLGLVPFQMALTQTQGGASSGVFEMAVRDEGILTTAHPAQGKPTIQDWTVQVLDDKTIVQQKNNFRTLCYEFEGTESLALKVAYVQQWNKKEKGVRLEFSPALPDLRRPFDGAYTSTFVMDIAGQNNNATGTVTASWKEGKAQLIVNPTQPWWVVDRPMKTSIDYQEGKALIEIEMLPDPTK</sequence>
<dbReference type="EMBL" id="AP026867">
    <property type="protein sequence ID" value="BDS10817.1"/>
    <property type="molecule type" value="Genomic_DNA"/>
</dbReference>
<dbReference type="AlphaFoldDB" id="A0A915YCZ5"/>
<keyword evidence="2" id="KW-1185">Reference proteome</keyword>
<name>A0A915YCZ5_9BACT</name>
<proteinExistence type="predicted"/>
<dbReference type="Proteomes" id="UP001060919">
    <property type="component" value="Chromosome"/>
</dbReference>
<accession>A0A915YCZ5</accession>
<evidence type="ECO:0000313" key="2">
    <source>
        <dbReference type="Proteomes" id="UP001060919"/>
    </source>
</evidence>
<gene>
    <name evidence="1" type="ORF">AsAng_0015260</name>
</gene>
<evidence type="ECO:0000313" key="1">
    <source>
        <dbReference type="EMBL" id="BDS10817.1"/>
    </source>
</evidence>
<reference evidence="1" key="1">
    <citation type="submission" date="2022-09" db="EMBL/GenBank/DDBJ databases">
        <title>Aureispira anguillicida sp. nov., isolated from Leptocephalus of Japanese eel Anguilla japonica.</title>
        <authorList>
            <person name="Yuasa K."/>
            <person name="Mekata T."/>
            <person name="Ikunari K."/>
        </authorList>
    </citation>
    <scope>NUCLEOTIDE SEQUENCE</scope>
    <source>
        <strain evidence="1">EL160426</strain>
    </source>
</reference>
<organism evidence="1 2">
    <name type="scientific">Aureispira anguillae</name>
    <dbReference type="NCBI Taxonomy" id="2864201"/>
    <lineage>
        <taxon>Bacteria</taxon>
        <taxon>Pseudomonadati</taxon>
        <taxon>Bacteroidota</taxon>
        <taxon>Saprospiria</taxon>
        <taxon>Saprospirales</taxon>
        <taxon>Saprospiraceae</taxon>
        <taxon>Aureispira</taxon>
    </lineage>
</organism>
<dbReference type="KEGG" id="aup:AsAng_0015260"/>